<keyword evidence="8" id="KW-1185">Reference proteome</keyword>
<sequence>NSVPLRERQFRAIENIVLPVLRSQTVALKTRKGAFLSLIMASHQTQGIQQLLAAEKRAAEKVAEARKRKVRRIKQAREEATAEIEQYRAERERQFKEYEAKHMGSREDIAAQIDRDTEKHMQEMEDNIKKNKDAVGLIFC</sequence>
<proteinExistence type="inferred from homology"/>
<evidence type="ECO:0000256" key="2">
    <source>
        <dbReference type="ARBA" id="ARBA00022448"/>
    </source>
</evidence>
<keyword evidence="2 5" id="KW-0813">Transport</keyword>
<dbReference type="InterPro" id="IPR005124">
    <property type="entry name" value="V-ATPase_G"/>
</dbReference>
<reference evidence="7 8" key="1">
    <citation type="submission" date="2019-01" db="EMBL/GenBank/DDBJ databases">
        <authorList>
            <person name="Sayadi A."/>
        </authorList>
    </citation>
    <scope>NUCLEOTIDE SEQUENCE [LARGE SCALE GENOMIC DNA]</scope>
</reference>
<dbReference type="Gene3D" id="1.20.5.2950">
    <property type="match status" value="1"/>
</dbReference>
<comment type="subunit">
    <text evidence="5">V-ATPase is a heteromultimeric enzyme made up of two complexes: the ATP-hydrolytic V1 complex and the proton translocation V0 complex.</text>
</comment>
<evidence type="ECO:0000256" key="6">
    <source>
        <dbReference type="SAM" id="Coils"/>
    </source>
</evidence>
<dbReference type="GO" id="GO:0016887">
    <property type="term" value="F:ATP hydrolysis activity"/>
    <property type="evidence" value="ECO:0007669"/>
    <property type="project" value="TreeGrafter"/>
</dbReference>
<evidence type="ECO:0000313" key="8">
    <source>
        <dbReference type="Proteomes" id="UP000410492"/>
    </source>
</evidence>
<name>A0A653CNM3_CALMS</name>
<dbReference type="Proteomes" id="UP000410492">
    <property type="component" value="Unassembled WGS sequence"/>
</dbReference>
<evidence type="ECO:0000256" key="3">
    <source>
        <dbReference type="ARBA" id="ARBA00022781"/>
    </source>
</evidence>
<protein>
    <recommendedName>
        <fullName evidence="5">V-type proton ATPase subunit G</fullName>
    </recommendedName>
</protein>
<organism evidence="7 8">
    <name type="scientific">Callosobruchus maculatus</name>
    <name type="common">Southern cowpea weevil</name>
    <name type="synonym">Pulse bruchid</name>
    <dbReference type="NCBI Taxonomy" id="64391"/>
    <lineage>
        <taxon>Eukaryota</taxon>
        <taxon>Metazoa</taxon>
        <taxon>Ecdysozoa</taxon>
        <taxon>Arthropoda</taxon>
        <taxon>Hexapoda</taxon>
        <taxon>Insecta</taxon>
        <taxon>Pterygota</taxon>
        <taxon>Neoptera</taxon>
        <taxon>Endopterygota</taxon>
        <taxon>Coleoptera</taxon>
        <taxon>Polyphaga</taxon>
        <taxon>Cucujiformia</taxon>
        <taxon>Chrysomeloidea</taxon>
        <taxon>Chrysomelidae</taxon>
        <taxon>Bruchinae</taxon>
        <taxon>Bruchini</taxon>
        <taxon>Callosobruchus</taxon>
    </lineage>
</organism>
<keyword evidence="6" id="KW-0175">Coiled coil</keyword>
<accession>A0A653CNM3</accession>
<evidence type="ECO:0000256" key="1">
    <source>
        <dbReference type="ARBA" id="ARBA00010066"/>
    </source>
</evidence>
<dbReference type="PANTHER" id="PTHR12713:SF11">
    <property type="entry name" value="V-TYPE PROTON ATPASE SUBUNIT G"/>
    <property type="match status" value="1"/>
</dbReference>
<dbReference type="GO" id="GO:0000221">
    <property type="term" value="C:vacuolar proton-transporting V-type ATPase, V1 domain"/>
    <property type="evidence" value="ECO:0007669"/>
    <property type="project" value="TreeGrafter"/>
</dbReference>
<evidence type="ECO:0000256" key="5">
    <source>
        <dbReference type="RuleBase" id="RU364019"/>
    </source>
</evidence>
<dbReference type="NCBIfam" id="TIGR01147">
    <property type="entry name" value="V_ATP_synt_G"/>
    <property type="match status" value="1"/>
</dbReference>
<comment type="similarity">
    <text evidence="1 5">Belongs to the V-ATPase G subunit family.</text>
</comment>
<dbReference type="GO" id="GO:0098793">
    <property type="term" value="C:presynapse"/>
    <property type="evidence" value="ECO:0007669"/>
    <property type="project" value="GOC"/>
</dbReference>
<dbReference type="Pfam" id="PF03179">
    <property type="entry name" value="V-ATPase_G"/>
    <property type="match status" value="1"/>
</dbReference>
<feature type="non-terminal residue" evidence="7">
    <location>
        <position position="1"/>
    </location>
</feature>
<keyword evidence="4 5" id="KW-0406">Ion transport</keyword>
<dbReference type="PANTHER" id="PTHR12713">
    <property type="entry name" value="VACUOLAR ATP SYNTHASE SUBUNIT G"/>
    <property type="match status" value="1"/>
</dbReference>
<gene>
    <name evidence="7" type="ORF">CALMAC_LOCUS10604</name>
</gene>
<evidence type="ECO:0000313" key="7">
    <source>
        <dbReference type="EMBL" id="VEN49511.1"/>
    </source>
</evidence>
<dbReference type="GO" id="GO:0097401">
    <property type="term" value="P:synaptic vesicle lumen acidification"/>
    <property type="evidence" value="ECO:0007669"/>
    <property type="project" value="TreeGrafter"/>
</dbReference>
<dbReference type="FunFam" id="1.20.5.2950:FF:000001">
    <property type="entry name" value="V-type proton ATPase subunit G"/>
    <property type="match status" value="1"/>
</dbReference>
<dbReference type="AlphaFoldDB" id="A0A653CNM3"/>
<feature type="coiled-coil region" evidence="6">
    <location>
        <begin position="48"/>
        <end position="97"/>
    </location>
</feature>
<comment type="function">
    <text evidence="5">Subunit of the V1 complex of vacuolar(H+)-ATPase (V-ATPase), a multisubunit enzyme composed of a peripheral complex (V1) that hydrolyzes ATP and a membrane integral complex (V0) that translocates protons. V-ATPase is responsible for acidifying and maintaining the pH of intracellular compartments and in some cell types, is targeted to the plasma membrane, where it is responsible for acidifying the extracellular environment.</text>
</comment>
<keyword evidence="3 5" id="KW-0375">Hydrogen ion transport</keyword>
<dbReference type="GO" id="GO:0046961">
    <property type="term" value="F:proton-transporting ATPase activity, rotational mechanism"/>
    <property type="evidence" value="ECO:0007669"/>
    <property type="project" value="InterPro"/>
</dbReference>
<dbReference type="OrthoDB" id="250802at2759"/>
<dbReference type="EMBL" id="CAACVG010008369">
    <property type="protein sequence ID" value="VEN49511.1"/>
    <property type="molecule type" value="Genomic_DNA"/>
</dbReference>
<evidence type="ECO:0000256" key="4">
    <source>
        <dbReference type="ARBA" id="ARBA00023065"/>
    </source>
</evidence>